<reference evidence="2 3" key="1">
    <citation type="submission" date="2019-02" db="EMBL/GenBank/DDBJ databases">
        <title>Genomic Encyclopedia of Type Strains, Phase IV (KMG-IV): sequencing the most valuable type-strain genomes for metagenomic binning, comparative biology and taxonomic classification.</title>
        <authorList>
            <person name="Goeker M."/>
        </authorList>
    </citation>
    <scope>NUCLEOTIDE SEQUENCE [LARGE SCALE GENOMIC DNA]</scope>
    <source>
        <strain evidence="2 3">DSM 17196</strain>
    </source>
</reference>
<feature type="transmembrane region" description="Helical" evidence="1">
    <location>
        <begin position="132"/>
        <end position="152"/>
    </location>
</feature>
<proteinExistence type="predicted"/>
<keyword evidence="1" id="KW-0472">Membrane</keyword>
<sequence>MFLILVDMKRNQSYFYSALLITLAALTLLITGSPVLNWSVDANNQFPLGTIITWAGMIGLPATLYFGIRALRKPTPSFHKILSLLLRIAIVLGILWVPLSYVLAGNFSFSFSNKATFQGGQAAMRWFWRLSYGIPIMTLTILIFYWISLLFIKRR</sequence>
<dbReference type="EMBL" id="SGXE01000004">
    <property type="protein sequence ID" value="RZS92298.1"/>
    <property type="molecule type" value="Genomic_DNA"/>
</dbReference>
<organism evidence="2 3">
    <name type="scientific">Aquimarina brevivitae</name>
    <dbReference type="NCBI Taxonomy" id="323412"/>
    <lineage>
        <taxon>Bacteria</taxon>
        <taxon>Pseudomonadati</taxon>
        <taxon>Bacteroidota</taxon>
        <taxon>Flavobacteriia</taxon>
        <taxon>Flavobacteriales</taxon>
        <taxon>Flavobacteriaceae</taxon>
        <taxon>Aquimarina</taxon>
    </lineage>
</organism>
<feature type="transmembrane region" description="Helical" evidence="1">
    <location>
        <begin position="12"/>
        <end position="31"/>
    </location>
</feature>
<protein>
    <submittedName>
        <fullName evidence="2">Uncharacterized protein</fullName>
    </submittedName>
</protein>
<keyword evidence="3" id="KW-1185">Reference proteome</keyword>
<dbReference type="Proteomes" id="UP000292262">
    <property type="component" value="Unassembled WGS sequence"/>
</dbReference>
<keyword evidence="1" id="KW-1133">Transmembrane helix</keyword>
<evidence type="ECO:0000256" key="1">
    <source>
        <dbReference type="SAM" id="Phobius"/>
    </source>
</evidence>
<evidence type="ECO:0000313" key="3">
    <source>
        <dbReference type="Proteomes" id="UP000292262"/>
    </source>
</evidence>
<dbReference type="AlphaFoldDB" id="A0A4Q7NZ72"/>
<accession>A0A4Q7NZ72</accession>
<evidence type="ECO:0000313" key="2">
    <source>
        <dbReference type="EMBL" id="RZS92298.1"/>
    </source>
</evidence>
<name>A0A4Q7NZ72_9FLAO</name>
<keyword evidence="1" id="KW-0812">Transmembrane</keyword>
<gene>
    <name evidence="2" type="ORF">EV197_2934</name>
</gene>
<feature type="transmembrane region" description="Helical" evidence="1">
    <location>
        <begin position="84"/>
        <end position="104"/>
    </location>
</feature>
<comment type="caution">
    <text evidence="2">The sequence shown here is derived from an EMBL/GenBank/DDBJ whole genome shotgun (WGS) entry which is preliminary data.</text>
</comment>
<feature type="transmembrane region" description="Helical" evidence="1">
    <location>
        <begin position="51"/>
        <end position="72"/>
    </location>
</feature>